<evidence type="ECO:0000256" key="3">
    <source>
        <dbReference type="ARBA" id="ARBA00022989"/>
    </source>
</evidence>
<gene>
    <name evidence="7" type="ORF">GM668_23835</name>
</gene>
<keyword evidence="3 5" id="KW-1133">Transmembrane helix</keyword>
<comment type="caution">
    <text evidence="7">The sequence shown here is derived from an EMBL/GenBank/DDBJ whole genome shotgun (WGS) entry which is preliminary data.</text>
</comment>
<evidence type="ECO:0000313" key="7">
    <source>
        <dbReference type="EMBL" id="MTW05110.1"/>
    </source>
</evidence>
<feature type="transmembrane region" description="Helical" evidence="5">
    <location>
        <begin position="64"/>
        <end position="80"/>
    </location>
</feature>
<dbReference type="EMBL" id="WNLA01000020">
    <property type="protein sequence ID" value="MTW05110.1"/>
    <property type="molecule type" value="Genomic_DNA"/>
</dbReference>
<sequence>MPFLFTTRTLIDGRLSLTTPEGTRLLLTPAGPAARAWAWSIDFLVWIIFIVVCATALQGKLAQGIFALLLFASYWGYPILCEVYCRGQTLGKRIMGLEVRRANGLPVGWRDSMLRNLMLVADFMPFFYATGLLSMLFDRQFRRLGDIVAGTLVVYRDKPPARRVETEGEAATPLPLPFPLPPQQQRALADLFERESVLPRARLEELGDIAQPLTGATGAASLERLRSFAAGLRL</sequence>
<evidence type="ECO:0000256" key="2">
    <source>
        <dbReference type="ARBA" id="ARBA00022692"/>
    </source>
</evidence>
<feature type="transmembrane region" description="Helical" evidence="5">
    <location>
        <begin position="36"/>
        <end position="57"/>
    </location>
</feature>
<dbReference type="AlphaFoldDB" id="A0A6L6Q606"/>
<evidence type="ECO:0000256" key="1">
    <source>
        <dbReference type="ARBA" id="ARBA00004141"/>
    </source>
</evidence>
<dbReference type="PANTHER" id="PTHR38480">
    <property type="entry name" value="SLR0254 PROTEIN"/>
    <property type="match status" value="1"/>
</dbReference>
<reference evidence="7 8" key="1">
    <citation type="submission" date="2019-11" db="EMBL/GenBank/DDBJ databases">
        <title>Type strains purchased from KCTC, JCM and DSMZ.</title>
        <authorList>
            <person name="Lu H."/>
        </authorList>
    </citation>
    <scope>NUCLEOTIDE SEQUENCE [LARGE SCALE GENOMIC DNA]</scope>
    <source>
        <strain evidence="7 8">KCTC 42409</strain>
    </source>
</reference>
<evidence type="ECO:0000256" key="5">
    <source>
        <dbReference type="SAM" id="Phobius"/>
    </source>
</evidence>
<dbReference type="PANTHER" id="PTHR38480:SF1">
    <property type="entry name" value="SLR0254 PROTEIN"/>
    <property type="match status" value="1"/>
</dbReference>
<comment type="subcellular location">
    <subcellularLocation>
        <location evidence="1">Membrane</location>
        <topology evidence="1">Multi-pass membrane protein</topology>
    </subcellularLocation>
</comment>
<dbReference type="InterPro" id="IPR010432">
    <property type="entry name" value="RDD"/>
</dbReference>
<proteinExistence type="predicted"/>
<dbReference type="Proteomes" id="UP000484015">
    <property type="component" value="Unassembled WGS sequence"/>
</dbReference>
<dbReference type="GO" id="GO:0016020">
    <property type="term" value="C:membrane"/>
    <property type="evidence" value="ECO:0007669"/>
    <property type="project" value="UniProtKB-SubCell"/>
</dbReference>
<evidence type="ECO:0000313" key="8">
    <source>
        <dbReference type="Proteomes" id="UP000484015"/>
    </source>
</evidence>
<keyword evidence="2 5" id="KW-0812">Transmembrane</keyword>
<dbReference type="Pfam" id="PF06271">
    <property type="entry name" value="RDD"/>
    <property type="match status" value="1"/>
</dbReference>
<accession>A0A6L6Q606</accession>
<organism evidence="7 8">
    <name type="scientific">Pseudoduganella ginsengisoli</name>
    <dbReference type="NCBI Taxonomy" id="1462440"/>
    <lineage>
        <taxon>Bacteria</taxon>
        <taxon>Pseudomonadati</taxon>
        <taxon>Pseudomonadota</taxon>
        <taxon>Betaproteobacteria</taxon>
        <taxon>Burkholderiales</taxon>
        <taxon>Oxalobacteraceae</taxon>
        <taxon>Telluria group</taxon>
        <taxon>Pseudoduganella</taxon>
    </lineage>
</organism>
<keyword evidence="4 5" id="KW-0472">Membrane</keyword>
<feature type="domain" description="RDD" evidence="6">
    <location>
        <begin position="30"/>
        <end position="150"/>
    </location>
</feature>
<name>A0A6L6Q606_9BURK</name>
<protein>
    <submittedName>
        <fullName evidence="7">RDD family protein</fullName>
    </submittedName>
</protein>
<evidence type="ECO:0000256" key="4">
    <source>
        <dbReference type="ARBA" id="ARBA00023136"/>
    </source>
</evidence>
<keyword evidence="8" id="KW-1185">Reference proteome</keyword>
<evidence type="ECO:0000259" key="6">
    <source>
        <dbReference type="Pfam" id="PF06271"/>
    </source>
</evidence>
<feature type="transmembrane region" description="Helical" evidence="5">
    <location>
        <begin position="117"/>
        <end position="137"/>
    </location>
</feature>